<feature type="domain" description="Peptidase M24" evidence="1">
    <location>
        <begin position="177"/>
        <end position="375"/>
    </location>
</feature>
<name>A0A926S6I4_9HYPH</name>
<dbReference type="InterPro" id="IPR029149">
    <property type="entry name" value="Creatin/AminoP/Spt16_N"/>
</dbReference>
<dbReference type="Gene3D" id="3.90.230.10">
    <property type="entry name" value="Creatinase/methionine aminopeptidase superfamily"/>
    <property type="match status" value="1"/>
</dbReference>
<dbReference type="SUPFAM" id="SSF55920">
    <property type="entry name" value="Creatinase/aminopeptidase"/>
    <property type="match status" value="1"/>
</dbReference>
<accession>A0A926S6I4</accession>
<reference evidence="2" key="1">
    <citation type="submission" date="2020-05" db="EMBL/GenBank/DDBJ databases">
        <title>Identification of trans-AT polyketide cluster in two marine bacteria, producers of a novel glutaramide-containing polyketide sesbanimide D and analogs.</title>
        <authorList>
            <person name="Kacar D."/>
            <person name="Rodriguez P."/>
            <person name="Canedo L."/>
            <person name="Gonzalez E."/>
            <person name="Galan B."/>
            <person name="De La Calle F."/>
            <person name="Garcia J.L."/>
        </authorList>
    </citation>
    <scope>NUCLEOTIDE SEQUENCE</scope>
    <source>
        <strain evidence="2">PHM038</strain>
    </source>
</reference>
<dbReference type="InterPro" id="IPR000994">
    <property type="entry name" value="Pept_M24"/>
</dbReference>
<comment type="caution">
    <text evidence="2">The sequence shown here is derived from an EMBL/GenBank/DDBJ whole genome shotgun (WGS) entry which is preliminary data.</text>
</comment>
<dbReference type="PANTHER" id="PTHR46112">
    <property type="entry name" value="AMINOPEPTIDASE"/>
    <property type="match status" value="1"/>
</dbReference>
<evidence type="ECO:0000313" key="2">
    <source>
        <dbReference type="EMBL" id="MBD1548588.1"/>
    </source>
</evidence>
<proteinExistence type="predicted"/>
<dbReference type="GO" id="GO:0004177">
    <property type="term" value="F:aminopeptidase activity"/>
    <property type="evidence" value="ECO:0007669"/>
    <property type="project" value="UniProtKB-KW"/>
</dbReference>
<evidence type="ECO:0000313" key="3">
    <source>
        <dbReference type="Proteomes" id="UP000598467"/>
    </source>
</evidence>
<dbReference type="SUPFAM" id="SSF53092">
    <property type="entry name" value="Creatinase/prolidase N-terminal domain"/>
    <property type="match status" value="1"/>
</dbReference>
<dbReference type="InterPro" id="IPR050659">
    <property type="entry name" value="Peptidase_M24B"/>
</dbReference>
<dbReference type="Gene3D" id="3.40.350.10">
    <property type="entry name" value="Creatinase/prolidase N-terminal domain"/>
    <property type="match status" value="1"/>
</dbReference>
<gene>
    <name evidence="2" type="ORF">HK439_20180</name>
</gene>
<dbReference type="PANTHER" id="PTHR46112:SF2">
    <property type="entry name" value="XAA-PRO AMINOPEPTIDASE P-RELATED"/>
    <property type="match status" value="1"/>
</dbReference>
<sequence>MTGPVNRSQTSTAELERRWEAVRSAMRAEGLDALVMQNTSDWVGGYARWFTDIPATNGYPRTVVFYAVQPMTVIEMGSFDTSRDLDGRDPIHRGVGRIVNTPSFVSIGYTNSYDADLLVEELKRNGPKKIGLLTPGALPFALVSALKNELGTGVEIVDATDLVDTIKAIKSPEEIALIREVADLQDKVFAAVCGYIRPGLRDIDLANFAQAEAHRLGSDQGIFLGTSAPLGSASRFAPRQLQGRTIGKGEHFSMLIEVNGPGGMYVEIARTMVLGQATQALKDAFATVKESQDYNLSLLKPGVPAAEVAAKHDDWMAARGLPVERRLYAHGQGVDMVERPLIRRDETMTIAENMCLAVHPGYDDGTVFAVICDNYMIGPDGPGACLHKTEKKIFEID</sequence>
<dbReference type="AlphaFoldDB" id="A0A926S6I4"/>
<evidence type="ECO:0000259" key="1">
    <source>
        <dbReference type="Pfam" id="PF00557"/>
    </source>
</evidence>
<dbReference type="EMBL" id="JABFCZ010000024">
    <property type="protein sequence ID" value="MBD1548588.1"/>
    <property type="molecule type" value="Genomic_DNA"/>
</dbReference>
<dbReference type="RefSeq" id="WP_190293277.1">
    <property type="nucleotide sequence ID" value="NZ_JABFCZ010000024.1"/>
</dbReference>
<organism evidence="2 3">
    <name type="scientific">Roseibium aggregatum</name>
    <dbReference type="NCBI Taxonomy" id="187304"/>
    <lineage>
        <taxon>Bacteria</taxon>
        <taxon>Pseudomonadati</taxon>
        <taxon>Pseudomonadota</taxon>
        <taxon>Alphaproteobacteria</taxon>
        <taxon>Hyphomicrobiales</taxon>
        <taxon>Stappiaceae</taxon>
        <taxon>Roseibium</taxon>
    </lineage>
</organism>
<dbReference type="CDD" id="cd01066">
    <property type="entry name" value="APP_MetAP"/>
    <property type="match status" value="1"/>
</dbReference>
<dbReference type="Proteomes" id="UP000598467">
    <property type="component" value="Unassembled WGS sequence"/>
</dbReference>
<dbReference type="Pfam" id="PF00557">
    <property type="entry name" value="Peptidase_M24"/>
    <property type="match status" value="1"/>
</dbReference>
<keyword evidence="2" id="KW-0378">Hydrolase</keyword>
<protein>
    <submittedName>
        <fullName evidence="2">Aminopeptidase P family protein</fullName>
    </submittedName>
</protein>
<dbReference type="InterPro" id="IPR036005">
    <property type="entry name" value="Creatinase/aminopeptidase-like"/>
</dbReference>
<keyword evidence="2" id="KW-0645">Protease</keyword>
<keyword evidence="2" id="KW-0031">Aminopeptidase</keyword>